<organism evidence="2 3">
    <name type="scientific">Candidatus Magasanikbacteria bacterium CG11_big_fil_rev_8_21_14_0_20_43_7</name>
    <dbReference type="NCBI Taxonomy" id="1974654"/>
    <lineage>
        <taxon>Bacteria</taxon>
        <taxon>Candidatus Magasanikiibacteriota</taxon>
    </lineage>
</organism>
<dbReference type="InterPro" id="IPR002937">
    <property type="entry name" value="Amino_oxidase"/>
</dbReference>
<dbReference type="EMBL" id="PCWM01000005">
    <property type="protein sequence ID" value="PIR03459.1"/>
    <property type="molecule type" value="Genomic_DNA"/>
</dbReference>
<feature type="domain" description="Amine oxidase" evidence="1">
    <location>
        <begin position="30"/>
        <end position="288"/>
    </location>
</feature>
<evidence type="ECO:0000313" key="2">
    <source>
        <dbReference type="EMBL" id="PIR03459.1"/>
    </source>
</evidence>
<dbReference type="InterPro" id="IPR036188">
    <property type="entry name" value="FAD/NAD-bd_sf"/>
</dbReference>
<evidence type="ECO:0000313" key="3">
    <source>
        <dbReference type="Proteomes" id="UP000229782"/>
    </source>
</evidence>
<dbReference type="Pfam" id="PF01593">
    <property type="entry name" value="Amino_oxidase"/>
    <property type="match status" value="1"/>
</dbReference>
<reference evidence="2 3" key="1">
    <citation type="submission" date="2017-09" db="EMBL/GenBank/DDBJ databases">
        <title>Depth-based differentiation of microbial function through sediment-hosted aquifers and enrichment of novel symbionts in the deep terrestrial subsurface.</title>
        <authorList>
            <person name="Probst A.J."/>
            <person name="Ladd B."/>
            <person name="Jarett J.K."/>
            <person name="Geller-Mcgrath D.E."/>
            <person name="Sieber C.M."/>
            <person name="Emerson J.B."/>
            <person name="Anantharaman K."/>
            <person name="Thomas B.C."/>
            <person name="Malmstrom R."/>
            <person name="Stieglmeier M."/>
            <person name="Klingl A."/>
            <person name="Woyke T."/>
            <person name="Ryan C.M."/>
            <person name="Banfield J.F."/>
        </authorList>
    </citation>
    <scope>NUCLEOTIDE SEQUENCE [LARGE SCALE GENOMIC DNA]</scope>
    <source>
        <strain evidence="2">CG11_big_fil_rev_8_21_14_0_20_43_7</strain>
    </source>
</reference>
<comment type="caution">
    <text evidence="2">The sequence shown here is derived from an EMBL/GenBank/DDBJ whole genome shotgun (WGS) entry which is preliminary data.</text>
</comment>
<proteinExistence type="predicted"/>
<sequence>MGHTFADNILDTYVGVYQFHRATDISKAALYSQLNSIKSFTDDWYLHRTSGGKIALPEAFASRLDVHLNTYVEKVTSHDAGVTISVDGETTEYDAVVVATTATNAKEIYTNPTEGQRAVMEQAKYAASIVVAFKIPAGTFSTPTGNVADTVSAVWIPYAESTLLSSYSNESEKGKELVRDGKTLLLAFFREDGAHEYIPKSDEEIFAAANAEVTRLCPFINDASVLEPHDLYRWEEAMPKFYAGSLKKVKHFLETDQGKNNIWFAGDYLNAPWTEGALRMGQRVAGQVDESMQ</sequence>
<dbReference type="PANTHER" id="PTHR42923">
    <property type="entry name" value="PROTOPORPHYRINOGEN OXIDASE"/>
    <property type="match status" value="1"/>
</dbReference>
<dbReference type="InterPro" id="IPR050464">
    <property type="entry name" value="Zeta_carotene_desat/Oxidored"/>
</dbReference>
<evidence type="ECO:0000259" key="1">
    <source>
        <dbReference type="Pfam" id="PF01593"/>
    </source>
</evidence>
<name>A0A2H0N3I0_9BACT</name>
<dbReference type="Gene3D" id="3.90.660.20">
    <property type="entry name" value="Protoporphyrinogen oxidase, mitochondrial, domain 2"/>
    <property type="match status" value="1"/>
</dbReference>
<dbReference type="Proteomes" id="UP000229782">
    <property type="component" value="Unassembled WGS sequence"/>
</dbReference>
<gene>
    <name evidence="2" type="ORF">COV60_00185</name>
</gene>
<dbReference type="GO" id="GO:0016491">
    <property type="term" value="F:oxidoreductase activity"/>
    <property type="evidence" value="ECO:0007669"/>
    <property type="project" value="InterPro"/>
</dbReference>
<protein>
    <recommendedName>
        <fullName evidence="1">Amine oxidase domain-containing protein</fullName>
    </recommendedName>
</protein>
<dbReference type="SUPFAM" id="SSF51905">
    <property type="entry name" value="FAD/NAD(P)-binding domain"/>
    <property type="match status" value="1"/>
</dbReference>
<dbReference type="AlphaFoldDB" id="A0A2H0N3I0"/>
<dbReference type="Gene3D" id="3.50.50.60">
    <property type="entry name" value="FAD/NAD(P)-binding domain"/>
    <property type="match status" value="1"/>
</dbReference>
<accession>A0A2H0N3I0</accession>